<gene>
    <name evidence="2" type="ORF">TrLO_g12461</name>
</gene>
<dbReference type="EMBL" id="BRXW01000557">
    <property type="protein sequence ID" value="GMH66125.1"/>
    <property type="molecule type" value="Genomic_DNA"/>
</dbReference>
<dbReference type="InterPro" id="IPR019884">
    <property type="entry name" value="YtoQ_family_protein"/>
</dbReference>
<dbReference type="Gene3D" id="3.40.50.450">
    <property type="match status" value="1"/>
</dbReference>
<dbReference type="Proteomes" id="UP001165122">
    <property type="component" value="Unassembled WGS sequence"/>
</dbReference>
<evidence type="ECO:0000313" key="2">
    <source>
        <dbReference type="EMBL" id="GMH66125.1"/>
    </source>
</evidence>
<accession>A0A9W7E5Q5</accession>
<proteinExistence type="predicted"/>
<sequence length="195" mass="20947">MDAVVAVVVLANNDANKFPHSAPPRQWSVYLSGEIHSPWRSELAEAVSHLPVTLTGPNDDHALSDDAGAMIHGAVPTRPHWDNIGARLNGLRTTTNLKEADLVVVKFGEKYRQWNAAFEAGYASALNIPIITIHPSSISHMLKEVNANATMAVESVDQVAAALDYTINGTVPATPEDWTPSENIWGKGNPNPGGK</sequence>
<evidence type="ECO:0000256" key="1">
    <source>
        <dbReference type="SAM" id="MobiDB-lite"/>
    </source>
</evidence>
<dbReference type="Pfam" id="PF11071">
    <property type="entry name" value="Nuc_deoxyri_tr3"/>
    <property type="match status" value="1"/>
</dbReference>
<evidence type="ECO:0008006" key="4">
    <source>
        <dbReference type="Google" id="ProtNLM"/>
    </source>
</evidence>
<dbReference type="SUPFAM" id="SSF52309">
    <property type="entry name" value="N-(deoxy)ribosyltransferase-like"/>
    <property type="match status" value="1"/>
</dbReference>
<protein>
    <recommendedName>
        <fullName evidence="4">YtoQ family protein</fullName>
    </recommendedName>
</protein>
<dbReference type="OrthoDB" id="10256869at2759"/>
<name>A0A9W7E5Q5_9STRA</name>
<keyword evidence="3" id="KW-1185">Reference proteome</keyword>
<reference evidence="3" key="1">
    <citation type="journal article" date="2023" name="Commun. Biol.">
        <title>Genome analysis of Parmales, the sister group of diatoms, reveals the evolutionary specialization of diatoms from phago-mixotrophs to photoautotrophs.</title>
        <authorList>
            <person name="Ban H."/>
            <person name="Sato S."/>
            <person name="Yoshikawa S."/>
            <person name="Yamada K."/>
            <person name="Nakamura Y."/>
            <person name="Ichinomiya M."/>
            <person name="Sato N."/>
            <person name="Blanc-Mathieu R."/>
            <person name="Endo H."/>
            <person name="Kuwata A."/>
            <person name="Ogata H."/>
        </authorList>
    </citation>
    <scope>NUCLEOTIDE SEQUENCE [LARGE SCALE GENOMIC DNA]</scope>
    <source>
        <strain evidence="3">NIES 3700</strain>
    </source>
</reference>
<dbReference type="AlphaFoldDB" id="A0A9W7E5Q5"/>
<feature type="region of interest" description="Disordered" evidence="1">
    <location>
        <begin position="173"/>
        <end position="195"/>
    </location>
</feature>
<dbReference type="NCBIfam" id="TIGR03646">
    <property type="entry name" value="YtoQ_fam"/>
    <property type="match status" value="1"/>
</dbReference>
<organism evidence="2 3">
    <name type="scientific">Triparma laevis f. longispina</name>
    <dbReference type="NCBI Taxonomy" id="1714387"/>
    <lineage>
        <taxon>Eukaryota</taxon>
        <taxon>Sar</taxon>
        <taxon>Stramenopiles</taxon>
        <taxon>Ochrophyta</taxon>
        <taxon>Bolidophyceae</taxon>
        <taxon>Parmales</taxon>
        <taxon>Triparmaceae</taxon>
        <taxon>Triparma</taxon>
    </lineage>
</organism>
<comment type="caution">
    <text evidence="2">The sequence shown here is derived from an EMBL/GenBank/DDBJ whole genome shotgun (WGS) entry which is preliminary data.</text>
</comment>
<evidence type="ECO:0000313" key="3">
    <source>
        <dbReference type="Proteomes" id="UP001165122"/>
    </source>
</evidence>